<evidence type="ECO:0000313" key="3">
    <source>
        <dbReference type="EMBL" id="ABE56175.1"/>
    </source>
</evidence>
<keyword evidence="4" id="KW-1185">Reference proteome</keyword>
<dbReference type="KEGG" id="sdn:Sden_2897"/>
<reference evidence="3 4" key="1">
    <citation type="submission" date="2006-03" db="EMBL/GenBank/DDBJ databases">
        <title>Complete sequence of Shewanella denitrificans OS217.</title>
        <authorList>
            <consortium name="US DOE Joint Genome Institute"/>
            <person name="Copeland A."/>
            <person name="Lucas S."/>
            <person name="Lapidus A."/>
            <person name="Barry K."/>
            <person name="Detter J.C."/>
            <person name="Glavina del Rio T."/>
            <person name="Hammon N."/>
            <person name="Israni S."/>
            <person name="Dalin E."/>
            <person name="Tice H."/>
            <person name="Pitluck S."/>
            <person name="Brettin T."/>
            <person name="Bruce D."/>
            <person name="Han C."/>
            <person name="Tapia R."/>
            <person name="Gilna P."/>
            <person name="Kiss H."/>
            <person name="Schmutz J."/>
            <person name="Larimer F."/>
            <person name="Land M."/>
            <person name="Hauser L."/>
            <person name="Kyrpides N."/>
            <person name="Lykidis A."/>
            <person name="Richardson P."/>
        </authorList>
    </citation>
    <scope>NUCLEOTIDE SEQUENCE [LARGE SCALE GENOMIC DNA]</scope>
    <source>
        <strain evidence="4">OS217 / ATCC BAA-1090 / DSM 15013</strain>
    </source>
</reference>
<accession>Q12K51</accession>
<dbReference type="Gene3D" id="1.10.132.90">
    <property type="match status" value="1"/>
</dbReference>
<dbReference type="HOGENOM" id="CLU_098243_0_0_6"/>
<gene>
    <name evidence="3" type="ordered locus">Sden_2897</name>
</gene>
<feature type="domain" description="DUF5610" evidence="2">
    <location>
        <begin position="79"/>
        <end position="198"/>
    </location>
</feature>
<dbReference type="STRING" id="318161.Sden_2897"/>
<evidence type="ECO:0000259" key="2">
    <source>
        <dbReference type="Pfam" id="PF18433"/>
    </source>
</evidence>
<feature type="region of interest" description="Disordered" evidence="1">
    <location>
        <begin position="1"/>
        <end position="56"/>
    </location>
</feature>
<evidence type="ECO:0000313" key="4">
    <source>
        <dbReference type="Proteomes" id="UP000001982"/>
    </source>
</evidence>
<feature type="compositionally biased region" description="Basic and acidic residues" evidence="1">
    <location>
        <begin position="42"/>
        <end position="52"/>
    </location>
</feature>
<dbReference type="AlphaFoldDB" id="Q12K51"/>
<dbReference type="OrthoDB" id="7366224at2"/>
<dbReference type="RefSeq" id="WP_011497324.1">
    <property type="nucleotide sequence ID" value="NC_007954.1"/>
</dbReference>
<dbReference type="InterPro" id="IPR041651">
    <property type="entry name" value="DUF5610"/>
</dbReference>
<proteinExistence type="predicted"/>
<evidence type="ECO:0000256" key="1">
    <source>
        <dbReference type="SAM" id="MobiDB-lite"/>
    </source>
</evidence>
<dbReference type="EMBL" id="CP000302">
    <property type="protein sequence ID" value="ABE56175.1"/>
    <property type="molecule type" value="Genomic_DNA"/>
</dbReference>
<protein>
    <recommendedName>
        <fullName evidence="2">DUF5610 domain-containing protein</fullName>
    </recommendedName>
</protein>
<name>Q12K51_SHEDO</name>
<dbReference type="Proteomes" id="UP000001982">
    <property type="component" value="Chromosome"/>
</dbReference>
<sequence length="208" mass="22438">MDINKQSQLGANSASTNTKSNHGAQVSVTAKEPKTPGINHGQEVRDVARKETANQTSKQMMNASILAAQEKVDLESGGKSMTLLYKAAIEAINKELSPTLGDNAIQKNAANNVDYSPEATAERIVSFATQFFPLHQERNSNMSLDEQLESFMGIIGGAIDQGFNEAKDILKGLQVLKGDIESGVNSTYDLVQKGLQSFRDNIIPPKTA</sequence>
<feature type="compositionally biased region" description="Polar residues" evidence="1">
    <location>
        <begin position="1"/>
        <end position="28"/>
    </location>
</feature>
<dbReference type="Pfam" id="PF18433">
    <property type="entry name" value="DUF5610"/>
    <property type="match status" value="1"/>
</dbReference>
<organism evidence="3 4">
    <name type="scientific">Shewanella denitrificans (strain OS217 / ATCC BAA-1090 / DSM 15013)</name>
    <dbReference type="NCBI Taxonomy" id="318161"/>
    <lineage>
        <taxon>Bacteria</taxon>
        <taxon>Pseudomonadati</taxon>
        <taxon>Pseudomonadota</taxon>
        <taxon>Gammaproteobacteria</taxon>
        <taxon>Alteromonadales</taxon>
        <taxon>Shewanellaceae</taxon>
        <taxon>Shewanella</taxon>
    </lineage>
</organism>
<dbReference type="eggNOG" id="ENOG5031M9J">
    <property type="taxonomic scope" value="Bacteria"/>
</dbReference>